<evidence type="ECO:0000256" key="2">
    <source>
        <dbReference type="ARBA" id="ARBA00006794"/>
    </source>
</evidence>
<protein>
    <recommendedName>
        <fullName evidence="9">Integral membrane protein 2</fullName>
    </recommendedName>
</protein>
<accession>A0AAD9JZ41</accession>
<evidence type="ECO:0000256" key="5">
    <source>
        <dbReference type="ARBA" id="ARBA00022989"/>
    </source>
</evidence>
<dbReference type="Proteomes" id="UP001209878">
    <property type="component" value="Unassembled WGS sequence"/>
</dbReference>
<keyword evidence="4 9" id="KW-0735">Signal-anchor</keyword>
<dbReference type="InterPro" id="IPR007084">
    <property type="entry name" value="BRICHOS_dom"/>
</dbReference>
<dbReference type="GO" id="GO:0070062">
    <property type="term" value="C:extracellular exosome"/>
    <property type="evidence" value="ECO:0007669"/>
    <property type="project" value="TreeGrafter"/>
</dbReference>
<keyword evidence="3 9" id="KW-0812">Transmembrane</keyword>
<proteinExistence type="inferred from homology"/>
<feature type="region of interest" description="Disordered" evidence="10">
    <location>
        <begin position="1"/>
        <end position="35"/>
    </location>
</feature>
<dbReference type="GO" id="GO:0005886">
    <property type="term" value="C:plasma membrane"/>
    <property type="evidence" value="ECO:0007669"/>
    <property type="project" value="UniProtKB-UniRule"/>
</dbReference>
<dbReference type="InterPro" id="IPR040145">
    <property type="entry name" value="ITM2"/>
</dbReference>
<evidence type="ECO:0000256" key="4">
    <source>
        <dbReference type="ARBA" id="ARBA00022968"/>
    </source>
</evidence>
<evidence type="ECO:0000256" key="1">
    <source>
        <dbReference type="ARBA" id="ARBA00004606"/>
    </source>
</evidence>
<keyword evidence="5 9" id="KW-1133">Transmembrane helix</keyword>
<gene>
    <name evidence="12" type="ORF">NP493_1604g00023</name>
</gene>
<dbReference type="PANTHER" id="PTHR10962:SF1">
    <property type="entry name" value="INTEGRAL MEMBRANE PROTEIN 2"/>
    <property type="match status" value="1"/>
</dbReference>
<organism evidence="12 13">
    <name type="scientific">Ridgeia piscesae</name>
    <name type="common">Tubeworm</name>
    <dbReference type="NCBI Taxonomy" id="27915"/>
    <lineage>
        <taxon>Eukaryota</taxon>
        <taxon>Metazoa</taxon>
        <taxon>Spiralia</taxon>
        <taxon>Lophotrochozoa</taxon>
        <taxon>Annelida</taxon>
        <taxon>Polychaeta</taxon>
        <taxon>Sedentaria</taxon>
        <taxon>Canalipalpata</taxon>
        <taxon>Sabellida</taxon>
        <taxon>Siboglinidae</taxon>
        <taxon>Ridgeia</taxon>
    </lineage>
</organism>
<comment type="caution">
    <text evidence="12">The sequence shown here is derived from an EMBL/GenBank/DDBJ whole genome shotgun (WGS) entry which is preliminary data.</text>
</comment>
<evidence type="ECO:0000256" key="6">
    <source>
        <dbReference type="ARBA" id="ARBA00023136"/>
    </source>
</evidence>
<feature type="transmembrane region" description="Helical" evidence="9">
    <location>
        <begin position="56"/>
        <end position="80"/>
    </location>
</feature>
<dbReference type="SMART" id="SM01039">
    <property type="entry name" value="BRICHOS"/>
    <property type="match status" value="1"/>
</dbReference>
<evidence type="ECO:0000256" key="8">
    <source>
        <dbReference type="ARBA" id="ARBA00023180"/>
    </source>
</evidence>
<reference evidence="12" key="1">
    <citation type="journal article" date="2023" name="Mol. Biol. Evol.">
        <title>Third-Generation Sequencing Reveals the Adaptive Role of the Epigenome in Three Deep-Sea Polychaetes.</title>
        <authorList>
            <person name="Perez M."/>
            <person name="Aroh O."/>
            <person name="Sun Y."/>
            <person name="Lan Y."/>
            <person name="Juniper S.K."/>
            <person name="Young C.R."/>
            <person name="Angers B."/>
            <person name="Qian P.Y."/>
        </authorList>
    </citation>
    <scope>NUCLEOTIDE SEQUENCE</scope>
    <source>
        <strain evidence="12">R07B-5</strain>
    </source>
</reference>
<comment type="subcellular location">
    <subcellularLocation>
        <location evidence="1 9">Membrane</location>
        <topology evidence="1 9">Single-pass type II membrane protein</topology>
    </subcellularLocation>
</comment>
<dbReference type="EMBL" id="JAODUO010001603">
    <property type="protein sequence ID" value="KAK2161128.1"/>
    <property type="molecule type" value="Genomic_DNA"/>
</dbReference>
<dbReference type="GO" id="GO:0001540">
    <property type="term" value="F:amyloid-beta binding"/>
    <property type="evidence" value="ECO:0007669"/>
    <property type="project" value="TreeGrafter"/>
</dbReference>
<dbReference type="AlphaFoldDB" id="A0AAD9JZ41"/>
<comment type="similarity">
    <text evidence="2 9">Belongs to the ITM2 family.</text>
</comment>
<sequence length="269" mass="30884">MTIYTGKPVEKKDEESNVPPPEVVEEPLMGGAKKPKVLPPTPALLTIHMRRRRGNFANICVLMTALIVLATGVIGGIYLYKHMAERDLYRGRCGVGYYEYQDVGHHQRHRGVFEETVELDATYGRYEKIVVPEFEESKKATILHDFEKNITAIVDVDIGRCFVLPLNRTLVKPPRDFWDLINKLKTGYYLPDSEAVRETYVVEEPPVHNLSPFGFYIWKECRHFDTFRLRRSSLPRRPRMMVKRAISGKAEYAFSAGTPVIIEVLKTIA</sequence>
<evidence type="ECO:0000256" key="7">
    <source>
        <dbReference type="ARBA" id="ARBA00023157"/>
    </source>
</evidence>
<evidence type="ECO:0000256" key="10">
    <source>
        <dbReference type="SAM" id="MobiDB-lite"/>
    </source>
</evidence>
<keyword evidence="6 9" id="KW-0472">Membrane</keyword>
<feature type="domain" description="BRICHOS" evidence="11">
    <location>
        <begin position="134"/>
        <end position="229"/>
    </location>
</feature>
<evidence type="ECO:0000313" key="13">
    <source>
        <dbReference type="Proteomes" id="UP001209878"/>
    </source>
</evidence>
<name>A0AAD9JZ41_RIDPI</name>
<dbReference type="GO" id="GO:0042985">
    <property type="term" value="P:negative regulation of amyloid precursor protein biosynthetic process"/>
    <property type="evidence" value="ECO:0007669"/>
    <property type="project" value="TreeGrafter"/>
</dbReference>
<evidence type="ECO:0000259" key="11">
    <source>
        <dbReference type="PROSITE" id="PS50869"/>
    </source>
</evidence>
<keyword evidence="9" id="KW-1003">Cell membrane</keyword>
<dbReference type="PANTHER" id="PTHR10962">
    <property type="entry name" value="INTEGRAL TRANSMEMBRANE PROTEIN 2"/>
    <property type="match status" value="1"/>
</dbReference>
<dbReference type="Pfam" id="PF04089">
    <property type="entry name" value="BRICHOS"/>
    <property type="match status" value="1"/>
</dbReference>
<keyword evidence="13" id="KW-1185">Reference proteome</keyword>
<keyword evidence="8" id="KW-0325">Glycoprotein</keyword>
<dbReference type="GO" id="GO:0005794">
    <property type="term" value="C:Golgi apparatus"/>
    <property type="evidence" value="ECO:0007669"/>
    <property type="project" value="TreeGrafter"/>
</dbReference>
<dbReference type="PROSITE" id="PS50869">
    <property type="entry name" value="BRICHOS"/>
    <property type="match status" value="1"/>
</dbReference>
<keyword evidence="7" id="KW-1015">Disulfide bond</keyword>
<evidence type="ECO:0000313" key="12">
    <source>
        <dbReference type="EMBL" id="KAK2161128.1"/>
    </source>
</evidence>
<evidence type="ECO:0000256" key="3">
    <source>
        <dbReference type="ARBA" id="ARBA00022692"/>
    </source>
</evidence>
<evidence type="ECO:0000256" key="9">
    <source>
        <dbReference type="RuleBase" id="RU367061"/>
    </source>
</evidence>